<accession>A0A6A6SXK5</accession>
<dbReference type="EMBL" id="MU004401">
    <property type="protein sequence ID" value="KAF2652455.1"/>
    <property type="molecule type" value="Genomic_DNA"/>
</dbReference>
<feature type="compositionally biased region" description="Polar residues" evidence="1">
    <location>
        <begin position="737"/>
        <end position="754"/>
    </location>
</feature>
<proteinExistence type="predicted"/>
<keyword evidence="2" id="KW-0472">Membrane</keyword>
<sequence>MADRFSSSSPPPASFSSPWQPQHMDVSPASSTSDDWERLSLRDVASVGSSEGLGQLVEMDGDENDDVEDAFSEGSDSMSGSDGGVRLLEEDDIVEVNEENDIVELDEEDDILDADRTTAEEDSVEVDQTMEVDRATEADDTVQKNETMETVETTDTDETMPADETTAANKTRDGDQTTTANETTEADGTREAGETIDIDDSIESDAIIETNVSIRPQDYITSPRSDHSGETVDLGENDDEDAKTVDLSPRKRSDGGQGLLTETMLNELSGNEKVVDWFIVLPDLISASPDPPFVGPHSAIELQYGPNCNRYLHTPRTLSWVEQQEYSNVLKQIWTGWEPAMSVWEDDLALIPFKTMDKNGNDMSVKPFNWIPASSWKLRGPSDAPFPITPSHLSPFTGSHCPIYILGTFFNGYYMHIPRYLSRQEVTNAVRNVAALCSKQWDWGDQWGDKAIVRLQRNPQHVQNGIAFNEAQKEMAEFFERELGVDFTAQDGDVPTWGQYGSQLWLENRSASAQSHSTLYGEAKDLSMNEIPRSRRTRGSFVTPPSSSSSSDEAELDSPEHAKKTAMSEEEKDFWRSRSFQLKEQEIRLKEEQDRSELFFGDTGLADDLESILSSSDDAAGNLTAENGLENSGSIVEGQAMQREDNGEGDEDLVSISEDEPAEIDTQGSALNQPSPASSYSELAPEEEAEDDASSVHSMESEGFQHVDDTQSSDNTPDNDPRTDAFDTELDAEDMGQSVSYGNVQARSRATSIRSVEGEVSEATDYPQGHDTVSQNERNSLVQETLGNDAEAASIMWAEKEALKEQEQGSEPGSEAFTGHALATDAPDQDTTEWSLDTQSLKNQDLVETIPIMDADDEITGELQSAKIEQEISLEVHHYSREQLEPLPTLTVVNENGEETTLEEPEQEMIADGLINQLEIPKDDQQTQIDEEDEDQARLEPEKSPEILASLDDGNALQQEETTSENSQSDSAADTVEPSAVSSNLPVDTIQHVPGIEQHEESEDTELFDLFASVNTQESGSQDAASSITLPSVAAQHTSGSSIRFTLHRSYDDDEHIVIHPSPASPSSCLPRTSLSDLSYALFALALAGGSCLVWHQKLSPLSLADMADLRAGLMQLDTNKFGIAIDELQVALLIASDEISNEAPFLAELLRHDLKDLFGLTVAGHIVVTLFATDVFWPWTDFVKPFLHCGNSLSRRLARGGCWVVRRAHRAFKNRTFWTLERTAGDVVLAFLANKCAWCAASSKALQHQSFRNAAKCAAVWKFEPYRGQCIDVLRVVHDATTVVRLNNACGLLACVGLFWLGYLCKRDNAGRVKAVVAEWVVLTGLVGLGIQMGLTAAAADLA</sequence>
<name>A0A6A6SXK5_9PLEO</name>
<reference evidence="3" key="1">
    <citation type="journal article" date="2020" name="Stud. Mycol.">
        <title>101 Dothideomycetes genomes: a test case for predicting lifestyles and emergence of pathogens.</title>
        <authorList>
            <person name="Haridas S."/>
            <person name="Albert R."/>
            <person name="Binder M."/>
            <person name="Bloem J."/>
            <person name="Labutti K."/>
            <person name="Salamov A."/>
            <person name="Andreopoulos B."/>
            <person name="Baker S."/>
            <person name="Barry K."/>
            <person name="Bills G."/>
            <person name="Bluhm B."/>
            <person name="Cannon C."/>
            <person name="Castanera R."/>
            <person name="Culley D."/>
            <person name="Daum C."/>
            <person name="Ezra D."/>
            <person name="Gonzalez J."/>
            <person name="Henrissat B."/>
            <person name="Kuo A."/>
            <person name="Liang C."/>
            <person name="Lipzen A."/>
            <person name="Lutzoni F."/>
            <person name="Magnuson J."/>
            <person name="Mondo S."/>
            <person name="Nolan M."/>
            <person name="Ohm R."/>
            <person name="Pangilinan J."/>
            <person name="Park H.-J."/>
            <person name="Ramirez L."/>
            <person name="Alfaro M."/>
            <person name="Sun H."/>
            <person name="Tritt A."/>
            <person name="Yoshinaga Y."/>
            <person name="Zwiers L.-H."/>
            <person name="Turgeon B."/>
            <person name="Goodwin S."/>
            <person name="Spatafora J."/>
            <person name="Crous P."/>
            <person name="Grigoriev I."/>
        </authorList>
    </citation>
    <scope>NUCLEOTIDE SEQUENCE</scope>
    <source>
        <strain evidence="3">CBS 122681</strain>
    </source>
</reference>
<feature type="region of interest" description="Disordered" evidence="1">
    <location>
        <begin position="521"/>
        <end position="575"/>
    </location>
</feature>
<feature type="compositionally biased region" description="Low complexity" evidence="1">
    <location>
        <begin position="674"/>
        <end position="683"/>
    </location>
</feature>
<feature type="compositionally biased region" description="Acidic residues" evidence="1">
    <location>
        <begin position="89"/>
        <end position="112"/>
    </location>
</feature>
<feature type="transmembrane region" description="Helical" evidence="2">
    <location>
        <begin position="1287"/>
        <end position="1306"/>
    </location>
</feature>
<feature type="compositionally biased region" description="Acidic residues" evidence="1">
    <location>
        <begin position="684"/>
        <end position="693"/>
    </location>
</feature>
<feature type="compositionally biased region" description="Low complexity" evidence="1">
    <location>
        <begin position="1"/>
        <end position="18"/>
    </location>
</feature>
<feature type="transmembrane region" description="Helical" evidence="2">
    <location>
        <begin position="1318"/>
        <end position="1341"/>
    </location>
</feature>
<feature type="compositionally biased region" description="Acidic residues" evidence="1">
    <location>
        <begin position="59"/>
        <end position="71"/>
    </location>
</feature>
<feature type="compositionally biased region" description="Acidic residues" evidence="1">
    <location>
        <begin position="120"/>
        <end position="130"/>
    </location>
</feature>
<dbReference type="OrthoDB" id="3799389at2759"/>
<evidence type="ECO:0000313" key="4">
    <source>
        <dbReference type="Proteomes" id="UP000799324"/>
    </source>
</evidence>
<keyword evidence="4" id="KW-1185">Reference proteome</keyword>
<feature type="region of interest" description="Disordered" evidence="1">
    <location>
        <begin position="1"/>
        <end position="257"/>
    </location>
</feature>
<feature type="compositionally biased region" description="Acidic residues" evidence="1">
    <location>
        <begin position="194"/>
        <end position="203"/>
    </location>
</feature>
<evidence type="ECO:0000313" key="3">
    <source>
        <dbReference type="EMBL" id="KAF2652455.1"/>
    </source>
</evidence>
<feature type="compositionally biased region" description="Polar residues" evidence="1">
    <location>
        <begin position="956"/>
        <end position="972"/>
    </location>
</feature>
<protein>
    <submittedName>
        <fullName evidence="3">Uncharacterized protein</fullName>
    </submittedName>
</protein>
<feature type="region of interest" description="Disordered" evidence="1">
    <location>
        <begin position="622"/>
        <end position="776"/>
    </location>
</feature>
<feature type="compositionally biased region" description="Polar residues" evidence="1">
    <location>
        <begin position="210"/>
        <end position="223"/>
    </location>
</feature>
<feature type="compositionally biased region" description="Acidic residues" evidence="1">
    <location>
        <begin position="647"/>
        <end position="663"/>
    </location>
</feature>
<keyword evidence="2" id="KW-0812">Transmembrane</keyword>
<dbReference type="Proteomes" id="UP000799324">
    <property type="component" value="Unassembled WGS sequence"/>
</dbReference>
<feature type="compositionally biased region" description="Basic and acidic residues" evidence="1">
    <location>
        <begin position="558"/>
        <end position="575"/>
    </location>
</feature>
<gene>
    <name evidence="3" type="ORF">K491DRAFT_781035</name>
</gene>
<feature type="compositionally biased region" description="Basic and acidic residues" evidence="1">
    <location>
        <begin position="699"/>
        <end position="709"/>
    </location>
</feature>
<feature type="region of interest" description="Disordered" evidence="1">
    <location>
        <begin position="956"/>
        <end position="987"/>
    </location>
</feature>
<feature type="compositionally biased region" description="Basic and acidic residues" evidence="1">
    <location>
        <begin position="242"/>
        <end position="254"/>
    </location>
</feature>
<feature type="region of interest" description="Disordered" evidence="1">
    <location>
        <begin position="921"/>
        <end position="942"/>
    </location>
</feature>
<feature type="compositionally biased region" description="Basic and acidic residues" evidence="1">
    <location>
        <begin position="131"/>
        <end position="147"/>
    </location>
</feature>
<keyword evidence="2" id="KW-1133">Transmembrane helix</keyword>
<organism evidence="3 4">
    <name type="scientific">Lophiostoma macrostomum CBS 122681</name>
    <dbReference type="NCBI Taxonomy" id="1314788"/>
    <lineage>
        <taxon>Eukaryota</taxon>
        <taxon>Fungi</taxon>
        <taxon>Dikarya</taxon>
        <taxon>Ascomycota</taxon>
        <taxon>Pezizomycotina</taxon>
        <taxon>Dothideomycetes</taxon>
        <taxon>Pleosporomycetidae</taxon>
        <taxon>Pleosporales</taxon>
        <taxon>Lophiostomataceae</taxon>
        <taxon>Lophiostoma</taxon>
    </lineage>
</organism>
<evidence type="ECO:0000256" key="1">
    <source>
        <dbReference type="SAM" id="MobiDB-lite"/>
    </source>
</evidence>
<evidence type="ECO:0000256" key="2">
    <source>
        <dbReference type="SAM" id="Phobius"/>
    </source>
</evidence>
<feature type="compositionally biased region" description="Acidic residues" evidence="1">
    <location>
        <begin position="152"/>
        <end position="161"/>
    </location>
</feature>